<dbReference type="PANTHER" id="PTHR10434:SF40">
    <property type="entry name" value="1-ACYL-SN-GLYCEROL-3-PHOSPHATE ACYLTRANSFERASE"/>
    <property type="match status" value="1"/>
</dbReference>
<dbReference type="SMART" id="SM00563">
    <property type="entry name" value="PlsC"/>
    <property type="match status" value="1"/>
</dbReference>
<dbReference type="AlphaFoldDB" id="A0A1F6TEN2"/>
<dbReference type="EMBL" id="MFSS01000050">
    <property type="protein sequence ID" value="OGI43526.1"/>
    <property type="molecule type" value="Genomic_DNA"/>
</dbReference>
<dbReference type="Pfam" id="PF01553">
    <property type="entry name" value="Acyltransferase"/>
    <property type="match status" value="1"/>
</dbReference>
<keyword evidence="3 6" id="KW-0012">Acyltransferase</keyword>
<name>A0A1F6TEN2_9PROT</name>
<accession>A0A1F6TEN2</accession>
<dbReference type="GO" id="GO:0006654">
    <property type="term" value="P:phosphatidic acid biosynthetic process"/>
    <property type="evidence" value="ECO:0007669"/>
    <property type="project" value="TreeGrafter"/>
</dbReference>
<comment type="caution">
    <text evidence="6">The sequence shown here is derived from an EMBL/GenBank/DDBJ whole genome shotgun (WGS) entry which is preliminary data.</text>
</comment>
<proteinExistence type="predicted"/>
<dbReference type="SUPFAM" id="SSF69593">
    <property type="entry name" value="Glycerol-3-phosphate (1)-acyltransferase"/>
    <property type="match status" value="1"/>
</dbReference>
<dbReference type="STRING" id="1817758.A2150_06970"/>
<reference evidence="6 7" key="1">
    <citation type="journal article" date="2016" name="Nat. Commun.">
        <title>Thousands of microbial genomes shed light on interconnected biogeochemical processes in an aquifer system.</title>
        <authorList>
            <person name="Anantharaman K."/>
            <person name="Brown C.T."/>
            <person name="Hug L.A."/>
            <person name="Sharon I."/>
            <person name="Castelle C.J."/>
            <person name="Probst A.J."/>
            <person name="Thomas B.C."/>
            <person name="Singh A."/>
            <person name="Wilkins M.J."/>
            <person name="Karaoz U."/>
            <person name="Brodie E.L."/>
            <person name="Williams K.H."/>
            <person name="Hubbard S.S."/>
            <person name="Banfield J.F."/>
        </authorList>
    </citation>
    <scope>NUCLEOTIDE SEQUENCE [LARGE SCALE GENOMIC DNA]</scope>
</reference>
<gene>
    <name evidence="6" type="ORF">A2150_06970</name>
</gene>
<dbReference type="GO" id="GO:0003841">
    <property type="term" value="F:1-acylglycerol-3-phosphate O-acyltransferase activity"/>
    <property type="evidence" value="ECO:0007669"/>
    <property type="project" value="TreeGrafter"/>
</dbReference>
<dbReference type="CDD" id="cd07989">
    <property type="entry name" value="LPLAT_AGPAT-like"/>
    <property type="match status" value="1"/>
</dbReference>
<evidence type="ECO:0000313" key="6">
    <source>
        <dbReference type="EMBL" id="OGI43526.1"/>
    </source>
</evidence>
<dbReference type="PANTHER" id="PTHR10434">
    <property type="entry name" value="1-ACYL-SN-GLYCEROL-3-PHOSPHATE ACYLTRANSFERASE"/>
    <property type="match status" value="1"/>
</dbReference>
<dbReference type="Proteomes" id="UP000177925">
    <property type="component" value="Unassembled WGS sequence"/>
</dbReference>
<protein>
    <submittedName>
        <fullName evidence="6">Acyl-phosphate glycerol 3-phosphate acyltransferase</fullName>
    </submittedName>
</protein>
<feature type="transmembrane region" description="Helical" evidence="4">
    <location>
        <begin position="6"/>
        <end position="30"/>
    </location>
</feature>
<evidence type="ECO:0000256" key="3">
    <source>
        <dbReference type="ARBA" id="ARBA00023315"/>
    </source>
</evidence>
<sequence>MLTLRSLLFNLIMFVTVTLYAPVAMLTFPLPPLARYRIIRQWARFMMWLLRWLCGLRYRVEGLGHLPRHPAIIVSKHQSSWETLAYQQIFPPQVWVLKRELLWVPFFGWGLAMTQPIAIDRGSGRRAVEQIVEQGRQRLETGRWVVVFPEGTRVAPGHRRRFGLGGAVLAAATGYPVVPVAHNAGSYWPRRGFLKKPGVIRVV</sequence>
<evidence type="ECO:0000256" key="2">
    <source>
        <dbReference type="ARBA" id="ARBA00022679"/>
    </source>
</evidence>
<comment type="pathway">
    <text evidence="1">Lipid metabolism.</text>
</comment>
<feature type="domain" description="Phospholipid/glycerol acyltransferase" evidence="5">
    <location>
        <begin position="71"/>
        <end position="185"/>
    </location>
</feature>
<keyword evidence="4" id="KW-0812">Transmembrane</keyword>
<keyword evidence="4" id="KW-0472">Membrane</keyword>
<dbReference type="InterPro" id="IPR002123">
    <property type="entry name" value="Plipid/glycerol_acylTrfase"/>
</dbReference>
<evidence type="ECO:0000259" key="5">
    <source>
        <dbReference type="SMART" id="SM00563"/>
    </source>
</evidence>
<evidence type="ECO:0000313" key="7">
    <source>
        <dbReference type="Proteomes" id="UP000177925"/>
    </source>
</evidence>
<evidence type="ECO:0000256" key="4">
    <source>
        <dbReference type="SAM" id="Phobius"/>
    </source>
</evidence>
<feature type="non-terminal residue" evidence="6">
    <location>
        <position position="203"/>
    </location>
</feature>
<keyword evidence="4" id="KW-1133">Transmembrane helix</keyword>
<keyword evidence="2 6" id="KW-0808">Transferase</keyword>
<organism evidence="6 7">
    <name type="scientific">Candidatus Muproteobacteria bacterium RBG_16_64_11</name>
    <dbReference type="NCBI Taxonomy" id="1817758"/>
    <lineage>
        <taxon>Bacteria</taxon>
        <taxon>Pseudomonadati</taxon>
        <taxon>Pseudomonadota</taxon>
        <taxon>Candidatus Muproteobacteria</taxon>
    </lineage>
</organism>
<evidence type="ECO:0000256" key="1">
    <source>
        <dbReference type="ARBA" id="ARBA00005189"/>
    </source>
</evidence>